<dbReference type="AlphaFoldDB" id="A0A8J2RU00"/>
<dbReference type="GO" id="GO:0008270">
    <property type="term" value="F:zinc ion binding"/>
    <property type="evidence" value="ECO:0007669"/>
    <property type="project" value="UniProtKB-KW"/>
</dbReference>
<keyword evidence="2" id="KW-0677">Repeat</keyword>
<dbReference type="GO" id="GO:0005634">
    <property type="term" value="C:nucleus"/>
    <property type="evidence" value="ECO:0007669"/>
    <property type="project" value="TreeGrafter"/>
</dbReference>
<sequence length="667" mass="74504">MSTFNSGMSGTYSVNDERDCENYRCHPNWNGSYESIGCHYGVLQQSLLYHVVLTTEADMDGGVKTFAYKVPETWMDQSLQYFLYPPPGFNVHGSKPWNWGEISFKKRRFPDETFVEYDVVDVLTETGPVPYSEALTQMEVAKVQVEGDEEHKSSKKRPASHSLSDDEGVPGISQLVNLSGDDLSGSSYSAFSKKNGNGSSVNESGKPSLPPKISKVKVAKRNPDIKEKNSVDTSQKYPMTGSFDDGTHLVSLTSSPLIPTKKGVEMNNAQPEGKTVEYVSDYQKKVLGVLEDILVAIRDMRNEGLTYESVMKDNMDHFKKVLDSQLKLPIQNPEDLSVLNAALADIELSVCLCCVQMQNLRTLGSKDKIAKAVVLAIFSRSVCAKVQWKKRGKDLRTPFGHLINLVAVLGVVINNVLLMCKRPQLSVTAIVCAVQYARRYHGYEYAKSVTASACSAPTVEEVDEEDEFITKADKEKNMAIDERMLELNKAIVEYKPKYSKNCATIITSSPLPNEIEDSDHPDLTEAEASRNLSDSFHIETSVANDLLSCSDCDATFKKNADYKRHQLQHLDKKPHQCKLPSCNLSFNVDKNLKLHMALHKHKTSSLCPECDKKFSRLASLKAHISLQIEEDTLTCQQCDNEFETMRALRCHIEEHQLNKTAPLTLAG</sequence>
<keyword evidence="9" id="KW-1185">Reference proteome</keyword>
<evidence type="ECO:0000256" key="2">
    <source>
        <dbReference type="ARBA" id="ARBA00022737"/>
    </source>
</evidence>
<dbReference type="EMBL" id="CAKKLH010000203">
    <property type="protein sequence ID" value="CAH0105929.1"/>
    <property type="molecule type" value="Genomic_DNA"/>
</dbReference>
<dbReference type="Gene3D" id="3.30.160.60">
    <property type="entry name" value="Classic Zinc Finger"/>
    <property type="match status" value="2"/>
</dbReference>
<feature type="region of interest" description="Disordered" evidence="6">
    <location>
        <begin position="144"/>
        <end position="177"/>
    </location>
</feature>
<dbReference type="SUPFAM" id="SSF57667">
    <property type="entry name" value="beta-beta-alpha zinc fingers"/>
    <property type="match status" value="2"/>
</dbReference>
<dbReference type="PANTHER" id="PTHR24409:SF295">
    <property type="entry name" value="AZ2-RELATED"/>
    <property type="match status" value="1"/>
</dbReference>
<dbReference type="GO" id="GO:0000981">
    <property type="term" value="F:DNA-binding transcription factor activity, RNA polymerase II-specific"/>
    <property type="evidence" value="ECO:0007669"/>
    <property type="project" value="TreeGrafter"/>
</dbReference>
<accession>A0A8J2RU00</accession>
<dbReference type="PANTHER" id="PTHR24409">
    <property type="entry name" value="ZINC FINGER PROTEIN 142"/>
    <property type="match status" value="1"/>
</dbReference>
<dbReference type="Proteomes" id="UP000789390">
    <property type="component" value="Unassembled WGS sequence"/>
</dbReference>
<evidence type="ECO:0000256" key="5">
    <source>
        <dbReference type="PROSITE-ProRule" id="PRU00042"/>
    </source>
</evidence>
<keyword evidence="1" id="KW-0479">Metal-binding</keyword>
<evidence type="ECO:0000256" key="4">
    <source>
        <dbReference type="ARBA" id="ARBA00022833"/>
    </source>
</evidence>
<evidence type="ECO:0000256" key="1">
    <source>
        <dbReference type="ARBA" id="ARBA00022723"/>
    </source>
</evidence>
<keyword evidence="4" id="KW-0862">Zinc</keyword>
<dbReference type="Pfam" id="PF00096">
    <property type="entry name" value="zf-C2H2"/>
    <property type="match status" value="2"/>
</dbReference>
<evidence type="ECO:0000256" key="6">
    <source>
        <dbReference type="SAM" id="MobiDB-lite"/>
    </source>
</evidence>
<dbReference type="PROSITE" id="PS50157">
    <property type="entry name" value="ZINC_FINGER_C2H2_2"/>
    <property type="match status" value="4"/>
</dbReference>
<gene>
    <name evidence="8" type="ORF">DGAL_LOCUS9071</name>
</gene>
<feature type="domain" description="C2H2-type" evidence="7">
    <location>
        <begin position="575"/>
        <end position="604"/>
    </location>
</feature>
<reference evidence="8" key="1">
    <citation type="submission" date="2021-11" db="EMBL/GenBank/DDBJ databases">
        <authorList>
            <person name="Schell T."/>
        </authorList>
    </citation>
    <scope>NUCLEOTIDE SEQUENCE</scope>
    <source>
        <strain evidence="8">M5</strain>
    </source>
</reference>
<name>A0A8J2RU00_9CRUS</name>
<feature type="region of interest" description="Disordered" evidence="6">
    <location>
        <begin position="189"/>
        <end position="218"/>
    </location>
</feature>
<comment type="caution">
    <text evidence="8">The sequence shown here is derived from an EMBL/GenBank/DDBJ whole genome shotgun (WGS) entry which is preliminary data.</text>
</comment>
<dbReference type="InterPro" id="IPR036236">
    <property type="entry name" value="Znf_C2H2_sf"/>
</dbReference>
<evidence type="ECO:0000259" key="7">
    <source>
        <dbReference type="PROSITE" id="PS50157"/>
    </source>
</evidence>
<dbReference type="OrthoDB" id="6376597at2759"/>
<evidence type="ECO:0000313" key="9">
    <source>
        <dbReference type="Proteomes" id="UP000789390"/>
    </source>
</evidence>
<feature type="domain" description="C2H2-type" evidence="7">
    <location>
        <begin position="547"/>
        <end position="574"/>
    </location>
</feature>
<dbReference type="SMART" id="SM00355">
    <property type="entry name" value="ZnF_C2H2"/>
    <property type="match status" value="4"/>
</dbReference>
<evidence type="ECO:0000256" key="3">
    <source>
        <dbReference type="ARBA" id="ARBA00022771"/>
    </source>
</evidence>
<keyword evidence="3 5" id="KW-0863">Zinc-finger</keyword>
<evidence type="ECO:0000313" key="8">
    <source>
        <dbReference type="EMBL" id="CAH0105929.1"/>
    </source>
</evidence>
<organism evidence="8 9">
    <name type="scientific">Daphnia galeata</name>
    <dbReference type="NCBI Taxonomy" id="27404"/>
    <lineage>
        <taxon>Eukaryota</taxon>
        <taxon>Metazoa</taxon>
        <taxon>Ecdysozoa</taxon>
        <taxon>Arthropoda</taxon>
        <taxon>Crustacea</taxon>
        <taxon>Branchiopoda</taxon>
        <taxon>Diplostraca</taxon>
        <taxon>Cladocera</taxon>
        <taxon>Anomopoda</taxon>
        <taxon>Daphniidae</taxon>
        <taxon>Daphnia</taxon>
    </lineage>
</organism>
<feature type="compositionally biased region" description="Polar residues" evidence="6">
    <location>
        <begin position="189"/>
        <end position="205"/>
    </location>
</feature>
<feature type="domain" description="C2H2-type" evidence="7">
    <location>
        <begin position="633"/>
        <end position="660"/>
    </location>
</feature>
<dbReference type="GO" id="GO:0000977">
    <property type="term" value="F:RNA polymerase II transcription regulatory region sequence-specific DNA binding"/>
    <property type="evidence" value="ECO:0007669"/>
    <property type="project" value="TreeGrafter"/>
</dbReference>
<protein>
    <recommendedName>
        <fullName evidence="7">C2H2-type domain-containing protein</fullName>
    </recommendedName>
</protein>
<proteinExistence type="predicted"/>
<dbReference type="PROSITE" id="PS00028">
    <property type="entry name" value="ZINC_FINGER_C2H2_1"/>
    <property type="match status" value="3"/>
</dbReference>
<dbReference type="InterPro" id="IPR013087">
    <property type="entry name" value="Znf_C2H2_type"/>
</dbReference>
<feature type="domain" description="C2H2-type" evidence="7">
    <location>
        <begin position="605"/>
        <end position="632"/>
    </location>
</feature>